<dbReference type="STRING" id="1043005.A0A074YGD7"/>
<gene>
    <name evidence="1" type="ORF">AUEXF2481DRAFT_31576</name>
</gene>
<dbReference type="OMA" id="WGYECIS"/>
<dbReference type="InterPro" id="IPR022085">
    <property type="entry name" value="OpdG"/>
</dbReference>
<protein>
    <submittedName>
        <fullName evidence="1">Uncharacterized protein</fullName>
    </submittedName>
</protein>
<reference evidence="1 2" key="1">
    <citation type="journal article" date="2014" name="BMC Genomics">
        <title>Genome sequencing of four Aureobasidium pullulans varieties: biotechnological potential, stress tolerance, and description of new species.</title>
        <authorList>
            <person name="Gostin Ar C."/>
            <person name="Ohm R.A."/>
            <person name="Kogej T."/>
            <person name="Sonjak S."/>
            <person name="Turk M."/>
            <person name="Zajc J."/>
            <person name="Zalar P."/>
            <person name="Grube M."/>
            <person name="Sun H."/>
            <person name="Han J."/>
            <person name="Sharma A."/>
            <person name="Chiniquy J."/>
            <person name="Ngan C.Y."/>
            <person name="Lipzen A."/>
            <person name="Barry K."/>
            <person name="Grigoriev I.V."/>
            <person name="Gunde-Cimerman N."/>
        </authorList>
    </citation>
    <scope>NUCLEOTIDE SEQUENCE [LARGE SCALE GENOMIC DNA]</scope>
    <source>
        <strain evidence="1 2">EXF-2481</strain>
    </source>
</reference>
<dbReference type="GeneID" id="25364463"/>
<dbReference type="InParanoid" id="A0A074YGD7"/>
<proteinExistence type="predicted"/>
<accession>A0A074YGD7</accession>
<keyword evidence="2" id="KW-1185">Reference proteome</keyword>
<organism evidence="1 2">
    <name type="scientific">Aureobasidium subglaciale (strain EXF-2481)</name>
    <name type="common">Aureobasidium pullulans var. subglaciale</name>
    <dbReference type="NCBI Taxonomy" id="1043005"/>
    <lineage>
        <taxon>Eukaryota</taxon>
        <taxon>Fungi</taxon>
        <taxon>Dikarya</taxon>
        <taxon>Ascomycota</taxon>
        <taxon>Pezizomycotina</taxon>
        <taxon>Dothideomycetes</taxon>
        <taxon>Dothideomycetidae</taxon>
        <taxon>Dothideales</taxon>
        <taxon>Saccotheciaceae</taxon>
        <taxon>Aureobasidium</taxon>
    </lineage>
</organism>
<sequence length="265" mass="30964">MTDAWFEYAVSPDGVTEDGCRPAEAQALKAYLRDEITIDKATDQITQPTEECDDPRKDLPNLWGLLQDALIELPDTQEKIVALVRAIRKRPDRGSVESTSTKFWFNLPSFANQWYDRNWWYYQNRWRDHSSKYRSPVKILEITNIARTEALVAVTDINILGEHLRFEGHSRICDALEDGKAVLDVEILAVREWLVHEVSTLLDMCRTPQKHCLLRSNRGFKEEIEKGEMYVSAKHQRDLWKGEGGTSMERWAFMTVFYDYIIFRI</sequence>
<dbReference type="HOGENOM" id="CLU_090027_0_0_1"/>
<name>A0A074YGD7_AURSE</name>
<dbReference type="RefSeq" id="XP_013341546.1">
    <property type="nucleotide sequence ID" value="XM_013486092.1"/>
</dbReference>
<dbReference type="Proteomes" id="UP000030641">
    <property type="component" value="Unassembled WGS sequence"/>
</dbReference>
<evidence type="ECO:0000313" key="2">
    <source>
        <dbReference type="Proteomes" id="UP000030641"/>
    </source>
</evidence>
<dbReference type="OrthoDB" id="5392447at2759"/>
<dbReference type="AlphaFoldDB" id="A0A074YGD7"/>
<dbReference type="EMBL" id="KL584767">
    <property type="protein sequence ID" value="KEQ93122.1"/>
    <property type="molecule type" value="Genomic_DNA"/>
</dbReference>
<dbReference type="Pfam" id="PF12311">
    <property type="entry name" value="DUF3632"/>
    <property type="match status" value="1"/>
</dbReference>
<evidence type="ECO:0000313" key="1">
    <source>
        <dbReference type="EMBL" id="KEQ93122.1"/>
    </source>
</evidence>